<evidence type="ECO:0000256" key="4">
    <source>
        <dbReference type="ARBA" id="ARBA00038012"/>
    </source>
</evidence>
<dbReference type="AlphaFoldDB" id="A0A1W0XCT4"/>
<keyword evidence="2" id="KW-0442">Lipid degradation</keyword>
<evidence type="ECO:0000256" key="6">
    <source>
        <dbReference type="ARBA" id="ARBA00043167"/>
    </source>
</evidence>
<evidence type="ECO:0000313" key="8">
    <source>
        <dbReference type="EMBL" id="OQV25294.1"/>
    </source>
</evidence>
<name>A0A1W0XCT4_HYPEX</name>
<dbReference type="PANTHER" id="PTHR43856:SF1">
    <property type="entry name" value="MITOCHONDRIAL CARDIOLIPIN HYDROLASE"/>
    <property type="match status" value="1"/>
</dbReference>
<dbReference type="GO" id="GO:0016042">
    <property type="term" value="P:lipid catabolic process"/>
    <property type="evidence" value="ECO:0007669"/>
    <property type="project" value="UniProtKB-KW"/>
</dbReference>
<proteinExistence type="inferred from homology"/>
<dbReference type="InterPro" id="IPR051406">
    <property type="entry name" value="PLD_domain"/>
</dbReference>
<accession>A0A1W0XCT4</accession>
<dbReference type="Proteomes" id="UP000192578">
    <property type="component" value="Unassembled WGS sequence"/>
</dbReference>
<evidence type="ECO:0000256" key="2">
    <source>
        <dbReference type="ARBA" id="ARBA00022963"/>
    </source>
</evidence>
<dbReference type="InterPro" id="IPR001736">
    <property type="entry name" value="PLipase_D/transphosphatidylase"/>
</dbReference>
<dbReference type="GO" id="GO:0016891">
    <property type="term" value="F:RNA endonuclease activity producing 5'-phosphomonoesters, hydrolytic mechanism"/>
    <property type="evidence" value="ECO:0007669"/>
    <property type="project" value="TreeGrafter"/>
</dbReference>
<organism evidence="8 9">
    <name type="scientific">Hypsibius exemplaris</name>
    <name type="common">Freshwater tardigrade</name>
    <dbReference type="NCBI Taxonomy" id="2072580"/>
    <lineage>
        <taxon>Eukaryota</taxon>
        <taxon>Metazoa</taxon>
        <taxon>Ecdysozoa</taxon>
        <taxon>Tardigrada</taxon>
        <taxon>Eutardigrada</taxon>
        <taxon>Parachela</taxon>
        <taxon>Hypsibioidea</taxon>
        <taxon>Hypsibiidae</taxon>
        <taxon>Hypsibius</taxon>
    </lineage>
</organism>
<dbReference type="PROSITE" id="PS50035">
    <property type="entry name" value="PLD"/>
    <property type="match status" value="1"/>
</dbReference>
<dbReference type="PANTHER" id="PTHR43856">
    <property type="entry name" value="CARDIOLIPIN HYDROLASE"/>
    <property type="match status" value="1"/>
</dbReference>
<dbReference type="EMBL" id="MTYJ01000003">
    <property type="protein sequence ID" value="OQV25294.1"/>
    <property type="molecule type" value="Genomic_DNA"/>
</dbReference>
<comment type="similarity">
    <text evidence="4">Belongs to the phospholipase D family. MitoPLD/Zucchini subfamily.</text>
</comment>
<evidence type="ECO:0000256" key="5">
    <source>
        <dbReference type="ARBA" id="ARBA00040549"/>
    </source>
</evidence>
<keyword evidence="9" id="KW-1185">Reference proteome</keyword>
<keyword evidence="1" id="KW-0378">Hydrolase</keyword>
<reference evidence="9" key="1">
    <citation type="submission" date="2017-01" db="EMBL/GenBank/DDBJ databases">
        <title>Comparative genomics of anhydrobiosis in the tardigrade Hypsibius dujardini.</title>
        <authorList>
            <person name="Yoshida Y."/>
            <person name="Koutsovoulos G."/>
            <person name="Laetsch D."/>
            <person name="Stevens L."/>
            <person name="Kumar S."/>
            <person name="Horikawa D."/>
            <person name="Ishino K."/>
            <person name="Komine S."/>
            <person name="Tomita M."/>
            <person name="Blaxter M."/>
            <person name="Arakawa K."/>
        </authorList>
    </citation>
    <scope>NUCLEOTIDE SEQUENCE [LARGE SCALE GENOMIC DNA]</scope>
    <source>
        <strain evidence="9">Z151</strain>
    </source>
</reference>
<dbReference type="SUPFAM" id="SSF56024">
    <property type="entry name" value="Phospholipase D/nuclease"/>
    <property type="match status" value="1"/>
</dbReference>
<feature type="domain" description="PLD phosphodiesterase" evidence="7">
    <location>
        <begin position="20"/>
        <end position="47"/>
    </location>
</feature>
<gene>
    <name evidence="8" type="ORF">BV898_00977</name>
</gene>
<evidence type="ECO:0000313" key="9">
    <source>
        <dbReference type="Proteomes" id="UP000192578"/>
    </source>
</evidence>
<dbReference type="InterPro" id="IPR025202">
    <property type="entry name" value="PLD-like_dom"/>
</dbReference>
<evidence type="ECO:0000256" key="3">
    <source>
        <dbReference type="ARBA" id="ARBA00023098"/>
    </source>
</evidence>
<comment type="caution">
    <text evidence="8">The sequence shown here is derived from an EMBL/GenBank/DDBJ whole genome shotgun (WGS) entry which is preliminary data.</text>
</comment>
<evidence type="ECO:0000256" key="1">
    <source>
        <dbReference type="ARBA" id="ARBA00022801"/>
    </source>
</evidence>
<dbReference type="Pfam" id="PF13091">
    <property type="entry name" value="PLDc_2"/>
    <property type="match status" value="1"/>
</dbReference>
<dbReference type="Gene3D" id="3.30.870.10">
    <property type="entry name" value="Endonuclease Chain A"/>
    <property type="match status" value="1"/>
</dbReference>
<dbReference type="OrthoDB" id="5205528at2759"/>
<dbReference type="GO" id="GO:0034587">
    <property type="term" value="P:piRNA processing"/>
    <property type="evidence" value="ECO:0007669"/>
    <property type="project" value="TreeGrafter"/>
</dbReference>
<dbReference type="GO" id="GO:0005739">
    <property type="term" value="C:mitochondrion"/>
    <property type="evidence" value="ECO:0007669"/>
    <property type="project" value="TreeGrafter"/>
</dbReference>
<sequence>MARVRDIGVAVRMNREAVTGTATLHHKFVIIDGRHLFMGSVSFTLLAVLQNREDIIESDILELVKPYQEQFNRLWELFGAEPQLDLTTSVEHSGCCCLALAPLTLLFQTHPCETLCYD</sequence>
<keyword evidence="3" id="KW-0443">Lipid metabolism</keyword>
<evidence type="ECO:0000259" key="7">
    <source>
        <dbReference type="PROSITE" id="PS50035"/>
    </source>
</evidence>
<protein>
    <recommendedName>
        <fullName evidence="5">Mitochondrial cardiolipin hydrolase</fullName>
    </recommendedName>
    <alternativeName>
        <fullName evidence="6">Mitochondrial phospholipase</fullName>
    </alternativeName>
</protein>